<dbReference type="RefSeq" id="WP_345065075.1">
    <property type="nucleotide sequence ID" value="NZ_BAABCN010000003.1"/>
</dbReference>
<proteinExistence type="predicted"/>
<organism evidence="1 2">
    <name type="scientific">Leifsonia kafniensis</name>
    <dbReference type="NCBI Taxonomy" id="475957"/>
    <lineage>
        <taxon>Bacteria</taxon>
        <taxon>Bacillati</taxon>
        <taxon>Actinomycetota</taxon>
        <taxon>Actinomycetes</taxon>
        <taxon>Micrococcales</taxon>
        <taxon>Microbacteriaceae</taxon>
        <taxon>Leifsonia</taxon>
    </lineage>
</organism>
<accession>A0ABP7KFY1</accession>
<evidence type="ECO:0000313" key="1">
    <source>
        <dbReference type="EMBL" id="GAA3875560.1"/>
    </source>
</evidence>
<dbReference type="EMBL" id="BAABCN010000003">
    <property type="protein sequence ID" value="GAA3875560.1"/>
    <property type="molecule type" value="Genomic_DNA"/>
</dbReference>
<sequence>MSKYEPRPALREKPLLVLGISDVIVLEGDTRVPTSTHHISAWGKWVRDVAIADDAPARIKELSEVFEIVWASEWGHNAHTAFRAVLDLPETPWAFLPVQFDKLATIRAYADGWPWVWVDDELADLAAEPPICADGVVIRVDPRIGISGLIPADLLAAVQALGSPNATAHPVSENNAPNHKE</sequence>
<gene>
    <name evidence="1" type="ORF">GCM10022381_17820</name>
</gene>
<keyword evidence="2" id="KW-1185">Reference proteome</keyword>
<evidence type="ECO:0000313" key="2">
    <source>
        <dbReference type="Proteomes" id="UP001501803"/>
    </source>
</evidence>
<dbReference type="Proteomes" id="UP001501803">
    <property type="component" value="Unassembled WGS sequence"/>
</dbReference>
<protein>
    <submittedName>
        <fullName evidence="1">Uncharacterized protein</fullName>
    </submittedName>
</protein>
<reference evidence="2" key="1">
    <citation type="journal article" date="2019" name="Int. J. Syst. Evol. Microbiol.">
        <title>The Global Catalogue of Microorganisms (GCM) 10K type strain sequencing project: providing services to taxonomists for standard genome sequencing and annotation.</title>
        <authorList>
            <consortium name="The Broad Institute Genomics Platform"/>
            <consortium name="The Broad Institute Genome Sequencing Center for Infectious Disease"/>
            <person name="Wu L."/>
            <person name="Ma J."/>
        </authorList>
    </citation>
    <scope>NUCLEOTIDE SEQUENCE [LARGE SCALE GENOMIC DNA]</scope>
    <source>
        <strain evidence="2">JCM 17021</strain>
    </source>
</reference>
<name>A0ABP7KFY1_9MICO</name>
<comment type="caution">
    <text evidence="1">The sequence shown here is derived from an EMBL/GenBank/DDBJ whole genome shotgun (WGS) entry which is preliminary data.</text>
</comment>